<feature type="domain" description="Mixed lineage kinase" evidence="1">
    <location>
        <begin position="46"/>
        <end position="149"/>
    </location>
</feature>
<dbReference type="CDD" id="cd21037">
    <property type="entry name" value="MLKL_NTD"/>
    <property type="match status" value="1"/>
</dbReference>
<dbReference type="EMBL" id="JAACJP010000034">
    <property type="protein sequence ID" value="KAF5375353.1"/>
    <property type="molecule type" value="Genomic_DNA"/>
</dbReference>
<evidence type="ECO:0000259" key="1">
    <source>
        <dbReference type="Pfam" id="PF22215"/>
    </source>
</evidence>
<dbReference type="OrthoDB" id="3268478at2759"/>
<reference evidence="2 3" key="1">
    <citation type="journal article" date="2020" name="ISME J.">
        <title>Uncovering the hidden diversity of litter-decomposition mechanisms in mushroom-forming fungi.</title>
        <authorList>
            <person name="Floudas D."/>
            <person name="Bentzer J."/>
            <person name="Ahren D."/>
            <person name="Johansson T."/>
            <person name="Persson P."/>
            <person name="Tunlid A."/>
        </authorList>
    </citation>
    <scope>NUCLEOTIDE SEQUENCE [LARGE SCALE GENOMIC DNA]</scope>
    <source>
        <strain evidence="2 3">CBS 661.87</strain>
    </source>
</reference>
<dbReference type="InterPro" id="IPR036537">
    <property type="entry name" value="Adaptor_Cbl_N_dom_sf"/>
</dbReference>
<gene>
    <name evidence="2" type="ORF">D9615_008027</name>
</gene>
<protein>
    <recommendedName>
        <fullName evidence="1">Mixed lineage kinase domain-containing protein</fullName>
    </recommendedName>
</protein>
<keyword evidence="3" id="KW-1185">Reference proteome</keyword>
<dbReference type="InterPro" id="IPR054000">
    <property type="entry name" value="MLKL_N"/>
</dbReference>
<evidence type="ECO:0000313" key="2">
    <source>
        <dbReference type="EMBL" id="KAF5375353.1"/>
    </source>
</evidence>
<proteinExistence type="predicted"/>
<comment type="caution">
    <text evidence="2">The sequence shown here is derived from an EMBL/GenBank/DDBJ whole genome shotgun (WGS) entry which is preliminary data.</text>
</comment>
<sequence length="786" mass="88531">MPLRFIKVRVPRVNSQDVVHLAISATSLMRELSNLAFFPPATAAVSIVLLILQTVQGVQTNKESCLRLVRRCARILLDINDQMAGRWNAAPPTLMRNLERFQSTLTSIHEFMKILTDTTWARRFMKKTSIENAIIDYSAQLEDAAQSFQVIATLIDIHYAVASRASERDPEVTLPPPPYAVTQCTTTYPYSPIERRFYSLVVESPVETEGGVYASSTPIPGSDITVAGEPEEDSFGDDHIVSEEVLESRGFRRYHQSEIRLKGNSKLKDGWWAGVSAAEVEGRLSLIKRYEGPNEQALKAWMSDVKLLQDVFFPQMVGLSEDRSPTPFILLSNVQTRSPQALLLDTLRTDGLAACANLILHFVSRTHKPDCSSLSRLALKYQDVVDATTYIKRQRGLNDSRAQDFVGGSSFRVDGSNTVIMGLPPPRDAWFTARNYGLTTSLRMVVMDMLPKGGGIQYKREDDAEDGDTSRRISHLVALTRGLLPSDNAPITLSPRVKALIGNQDDDDIRYKERSKLDIRQLRLSNIEADAHDHVWNENGGISSHKFLVGDFGYIPKQGKDFKSFVTLGNVLKEGLAMFEIQNDTRGFQWSWDDIPIRHVEMEPFPLPCDVTCWSMAVLPNAQIDCQIMHSKVVTSVGDAWRFLLLYGKDLAAEHNIRPDELILITRAGTNQDFYIKDLSTPVHAFHRPPVYPRFGQPPQFSQNGPGFNNQLQQHRHMLPYQNNLPTIMYLITSSSPDFQPYWSHSPVAVPPSASRPDLKRGWTFKIGWSTGFINWIQLHAEDFAN</sequence>
<accession>A0A8H5LZK6</accession>
<dbReference type="AlphaFoldDB" id="A0A8H5LZK6"/>
<name>A0A8H5LZK6_9AGAR</name>
<dbReference type="InterPro" id="IPR059179">
    <property type="entry name" value="MLKL-like_MCAfunc"/>
</dbReference>
<dbReference type="Proteomes" id="UP000565441">
    <property type="component" value="Unassembled WGS sequence"/>
</dbReference>
<dbReference type="Pfam" id="PF22215">
    <property type="entry name" value="MLKL_N"/>
    <property type="match status" value="1"/>
</dbReference>
<dbReference type="GO" id="GO:0007166">
    <property type="term" value="P:cell surface receptor signaling pathway"/>
    <property type="evidence" value="ECO:0007669"/>
    <property type="project" value="InterPro"/>
</dbReference>
<evidence type="ECO:0000313" key="3">
    <source>
        <dbReference type="Proteomes" id="UP000565441"/>
    </source>
</evidence>
<organism evidence="2 3">
    <name type="scientific">Tricholomella constricta</name>
    <dbReference type="NCBI Taxonomy" id="117010"/>
    <lineage>
        <taxon>Eukaryota</taxon>
        <taxon>Fungi</taxon>
        <taxon>Dikarya</taxon>
        <taxon>Basidiomycota</taxon>
        <taxon>Agaricomycotina</taxon>
        <taxon>Agaricomycetes</taxon>
        <taxon>Agaricomycetidae</taxon>
        <taxon>Agaricales</taxon>
        <taxon>Tricholomatineae</taxon>
        <taxon>Lyophyllaceae</taxon>
        <taxon>Tricholomella</taxon>
    </lineage>
</organism>
<dbReference type="Gene3D" id="1.20.930.20">
    <property type="entry name" value="Adaptor protein Cbl, N-terminal domain"/>
    <property type="match status" value="1"/>
</dbReference>